<evidence type="ECO:0000256" key="1">
    <source>
        <dbReference type="SAM" id="MobiDB-lite"/>
    </source>
</evidence>
<dbReference type="OrthoDB" id="260045at2"/>
<gene>
    <name evidence="2" type="ORF">LNTAR_23524</name>
</gene>
<dbReference type="RefSeq" id="WP_007277131.1">
    <property type="nucleotide sequence ID" value="NZ_ABCK01000002.1"/>
</dbReference>
<dbReference type="Pfam" id="PF11769">
    <property type="entry name" value="DUF3313"/>
    <property type="match status" value="1"/>
</dbReference>
<sequence>KFTTGTHMQVGQAHMEFELVDSFSRKRLAAGVDARAGTKALKGKFDQWNDLKEAFEFWTQKVRYELVERGAGTPTEEDKEKMEEEKEDKE</sequence>
<name>A6DGU6_9BACT</name>
<accession>A6DGU6</accession>
<organism evidence="2 3">
    <name type="scientific">Lentisphaera araneosa HTCC2155</name>
    <dbReference type="NCBI Taxonomy" id="313628"/>
    <lineage>
        <taxon>Bacteria</taxon>
        <taxon>Pseudomonadati</taxon>
        <taxon>Lentisphaerota</taxon>
        <taxon>Lentisphaeria</taxon>
        <taxon>Lentisphaerales</taxon>
        <taxon>Lentisphaeraceae</taxon>
        <taxon>Lentisphaera</taxon>
    </lineage>
</organism>
<feature type="compositionally biased region" description="Basic and acidic residues" evidence="1">
    <location>
        <begin position="76"/>
        <end position="90"/>
    </location>
</feature>
<dbReference type="Proteomes" id="UP000004947">
    <property type="component" value="Unassembled WGS sequence"/>
</dbReference>
<proteinExistence type="predicted"/>
<dbReference type="EMBL" id="ABCK01000002">
    <property type="protein sequence ID" value="EDM29413.1"/>
    <property type="molecule type" value="Genomic_DNA"/>
</dbReference>
<dbReference type="InterPro" id="IPR021747">
    <property type="entry name" value="DUF3313"/>
</dbReference>
<feature type="region of interest" description="Disordered" evidence="1">
    <location>
        <begin position="68"/>
        <end position="90"/>
    </location>
</feature>
<keyword evidence="3" id="KW-1185">Reference proteome</keyword>
<feature type="non-terminal residue" evidence="2">
    <location>
        <position position="1"/>
    </location>
</feature>
<reference evidence="2 3" key="1">
    <citation type="journal article" date="2010" name="J. Bacteriol.">
        <title>Genome sequence of Lentisphaera araneosa HTCC2155T, the type species of the order Lentisphaerales in the phylum Lentisphaerae.</title>
        <authorList>
            <person name="Thrash J.C."/>
            <person name="Cho J.C."/>
            <person name="Vergin K.L."/>
            <person name="Morris R.M."/>
            <person name="Giovannoni S.J."/>
        </authorList>
    </citation>
    <scope>NUCLEOTIDE SEQUENCE [LARGE SCALE GENOMIC DNA]</scope>
    <source>
        <strain evidence="2 3">HTCC2155</strain>
    </source>
</reference>
<evidence type="ECO:0000313" key="2">
    <source>
        <dbReference type="EMBL" id="EDM29413.1"/>
    </source>
</evidence>
<evidence type="ECO:0000313" key="3">
    <source>
        <dbReference type="Proteomes" id="UP000004947"/>
    </source>
</evidence>
<comment type="caution">
    <text evidence="2">The sequence shown here is derived from an EMBL/GenBank/DDBJ whole genome shotgun (WGS) entry which is preliminary data.</text>
</comment>
<protein>
    <submittedName>
        <fullName evidence="2">Lipoprotein, putative</fullName>
    </submittedName>
</protein>
<dbReference type="AlphaFoldDB" id="A6DGU6"/>
<keyword evidence="2" id="KW-0449">Lipoprotein</keyword>